<keyword evidence="2" id="KW-1185">Reference proteome</keyword>
<accession>A0A2N3Q0A2</accession>
<comment type="caution">
    <text evidence="1">The sequence shown here is derived from an EMBL/GenBank/DDBJ whole genome shotgun (WGS) entry which is preliminary data.</text>
</comment>
<organism evidence="1 2">
    <name type="scientific">Telmatospirillum siberiense</name>
    <dbReference type="NCBI Taxonomy" id="382514"/>
    <lineage>
        <taxon>Bacteria</taxon>
        <taxon>Pseudomonadati</taxon>
        <taxon>Pseudomonadota</taxon>
        <taxon>Alphaproteobacteria</taxon>
        <taxon>Rhodospirillales</taxon>
        <taxon>Rhodospirillaceae</taxon>
        <taxon>Telmatospirillum</taxon>
    </lineage>
</organism>
<sequence length="79" mass="9072">MSLQPRLQEDDLDRLWNDLPRLIEQDDGYAVKELLAKGIPAYYSEDDTPEGLLIRENPDGTRQLVRVSFDGDDIVIQNL</sequence>
<dbReference type="Proteomes" id="UP000233293">
    <property type="component" value="Unassembled WGS sequence"/>
</dbReference>
<name>A0A2N3Q0A2_9PROT</name>
<dbReference type="RefSeq" id="WP_101249041.1">
    <property type="nucleotide sequence ID" value="NZ_PIUM01000002.1"/>
</dbReference>
<dbReference type="OrthoDB" id="7362463at2"/>
<proteinExistence type="predicted"/>
<reference evidence="2" key="1">
    <citation type="submission" date="2017-12" db="EMBL/GenBank/DDBJ databases">
        <title>Draft genome sequence of Telmatospirillum siberiense 26-4b1T, an acidotolerant peatland alphaproteobacterium potentially involved in sulfur cycling.</title>
        <authorList>
            <person name="Hausmann B."/>
            <person name="Pjevac P."/>
            <person name="Schreck K."/>
            <person name="Herbold C.W."/>
            <person name="Daims H."/>
            <person name="Wagner M."/>
            <person name="Pester M."/>
            <person name="Loy A."/>
        </authorList>
    </citation>
    <scope>NUCLEOTIDE SEQUENCE [LARGE SCALE GENOMIC DNA]</scope>
    <source>
        <strain evidence="2">26-4b1</strain>
    </source>
</reference>
<dbReference type="AlphaFoldDB" id="A0A2N3Q0A2"/>
<evidence type="ECO:0000313" key="1">
    <source>
        <dbReference type="EMBL" id="PKU26080.1"/>
    </source>
</evidence>
<gene>
    <name evidence="1" type="ORF">CWS72_02805</name>
</gene>
<protein>
    <submittedName>
        <fullName evidence="1">Uncharacterized protein</fullName>
    </submittedName>
</protein>
<dbReference type="EMBL" id="PIUM01000002">
    <property type="protein sequence ID" value="PKU26080.1"/>
    <property type="molecule type" value="Genomic_DNA"/>
</dbReference>
<evidence type="ECO:0000313" key="2">
    <source>
        <dbReference type="Proteomes" id="UP000233293"/>
    </source>
</evidence>